<dbReference type="Pfam" id="PF00233">
    <property type="entry name" value="PDEase_I"/>
    <property type="match status" value="1"/>
</dbReference>
<name>A0A673BF68_9TELE</name>
<dbReference type="InterPro" id="IPR036971">
    <property type="entry name" value="PDEase_catalytic_dom_sf"/>
</dbReference>
<dbReference type="InterPro" id="IPR023088">
    <property type="entry name" value="PDEase"/>
</dbReference>
<reference evidence="14" key="1">
    <citation type="submission" date="2019-06" db="EMBL/GenBank/DDBJ databases">
        <authorList>
            <consortium name="Wellcome Sanger Institute Data Sharing"/>
        </authorList>
    </citation>
    <scope>NUCLEOTIDE SEQUENCE [LARGE SCALE GENOMIC DNA]</scope>
</reference>
<feature type="chain" id="PRO_5025489624" description="Phosphodiesterase" evidence="12">
    <location>
        <begin position="22"/>
        <end position="704"/>
    </location>
</feature>
<proteinExistence type="inferred from homology"/>
<dbReference type="Pfam" id="PF18100">
    <property type="entry name" value="PDE4_UCR"/>
    <property type="match status" value="1"/>
</dbReference>
<feature type="region of interest" description="Disordered" evidence="11">
    <location>
        <begin position="222"/>
        <end position="247"/>
    </location>
</feature>
<dbReference type="GO" id="GO:0046872">
    <property type="term" value="F:metal ion binding"/>
    <property type="evidence" value="ECO:0007669"/>
    <property type="project" value="UniProtKB-KW"/>
</dbReference>
<comment type="catalytic activity">
    <reaction evidence="6">
        <text>3',5'-cyclic AMP + H2O = AMP + H(+)</text>
        <dbReference type="Rhea" id="RHEA:25277"/>
        <dbReference type="ChEBI" id="CHEBI:15377"/>
        <dbReference type="ChEBI" id="CHEBI:15378"/>
        <dbReference type="ChEBI" id="CHEBI:58165"/>
        <dbReference type="ChEBI" id="CHEBI:456215"/>
        <dbReference type="EC" id="3.1.4.53"/>
    </reaction>
    <physiologicalReaction direction="left-to-right" evidence="6">
        <dbReference type="Rhea" id="RHEA:25278"/>
    </physiologicalReaction>
</comment>
<evidence type="ECO:0000256" key="4">
    <source>
        <dbReference type="ARBA" id="ARBA00022801"/>
    </source>
</evidence>
<evidence type="ECO:0000256" key="9">
    <source>
        <dbReference type="PIRSR" id="PIRSR623088-3"/>
    </source>
</evidence>
<dbReference type="AlphaFoldDB" id="A0A673BF68"/>
<feature type="binding site" evidence="9">
    <location>
        <position position="387"/>
    </location>
    <ligand>
        <name>Zn(2+)</name>
        <dbReference type="ChEBI" id="CHEBI:29105"/>
        <label>1</label>
    </ligand>
</feature>
<comment type="cofactor">
    <cofactor evidence="10">
        <name>a divalent metal cation</name>
        <dbReference type="ChEBI" id="CHEBI:60240"/>
    </cofactor>
    <text evidence="10">Binds 2 divalent metal cations per subunit. Site 1 may preferentially bind zinc ions, while site 2 has a preference for magnesium and/or manganese ions.</text>
</comment>
<dbReference type="GO" id="GO:0007165">
    <property type="term" value="P:signal transduction"/>
    <property type="evidence" value="ECO:0007669"/>
    <property type="project" value="InterPro"/>
</dbReference>
<reference evidence="14" key="3">
    <citation type="submission" date="2025-09" db="UniProtKB">
        <authorList>
            <consortium name="Ensembl"/>
        </authorList>
    </citation>
    <scope>IDENTIFICATION</scope>
</reference>
<organism evidence="14 15">
    <name type="scientific">Sphaeramia orbicularis</name>
    <name type="common">orbiculate cardinalfish</name>
    <dbReference type="NCBI Taxonomy" id="375764"/>
    <lineage>
        <taxon>Eukaryota</taxon>
        <taxon>Metazoa</taxon>
        <taxon>Chordata</taxon>
        <taxon>Craniata</taxon>
        <taxon>Vertebrata</taxon>
        <taxon>Euteleostomi</taxon>
        <taxon>Actinopterygii</taxon>
        <taxon>Neopterygii</taxon>
        <taxon>Teleostei</taxon>
        <taxon>Neoteleostei</taxon>
        <taxon>Acanthomorphata</taxon>
        <taxon>Gobiaria</taxon>
        <taxon>Kurtiformes</taxon>
        <taxon>Apogonoidei</taxon>
        <taxon>Apogonidae</taxon>
        <taxon>Apogoninae</taxon>
        <taxon>Sphaeramia</taxon>
    </lineage>
</organism>
<dbReference type="PROSITE" id="PS51845">
    <property type="entry name" value="PDEASE_I_2"/>
    <property type="match status" value="1"/>
</dbReference>
<keyword evidence="3 9" id="KW-0479">Metal-binding</keyword>
<dbReference type="PANTHER" id="PTHR11347">
    <property type="entry name" value="CYCLIC NUCLEOTIDE PHOSPHODIESTERASE"/>
    <property type="match status" value="1"/>
</dbReference>
<feature type="binding site" evidence="8">
    <location>
        <position position="388"/>
    </location>
    <ligand>
        <name>AMP</name>
        <dbReference type="ChEBI" id="CHEBI:456215"/>
    </ligand>
</feature>
<dbReference type="Proteomes" id="UP000472271">
    <property type="component" value="Chromosome 17"/>
</dbReference>
<dbReference type="CDD" id="cd00077">
    <property type="entry name" value="HDc"/>
    <property type="match status" value="1"/>
</dbReference>
<evidence type="ECO:0000256" key="8">
    <source>
        <dbReference type="PIRSR" id="PIRSR623088-2"/>
    </source>
</evidence>
<evidence type="ECO:0000256" key="2">
    <source>
        <dbReference type="ARBA" id="ARBA00009517"/>
    </source>
</evidence>
<accession>A0A673BF68</accession>
<feature type="binding site" evidence="8">
    <location>
        <begin position="347"/>
        <end position="351"/>
    </location>
    <ligand>
        <name>AMP</name>
        <dbReference type="ChEBI" id="CHEBI:456215"/>
    </ligand>
</feature>
<feature type="compositionally biased region" description="Low complexity" evidence="11">
    <location>
        <begin position="231"/>
        <end position="244"/>
    </location>
</feature>
<dbReference type="Gene3D" id="1.10.1300.10">
    <property type="entry name" value="3'5'-cyclic nucleotide phosphodiesterase, catalytic domain"/>
    <property type="match status" value="1"/>
</dbReference>
<evidence type="ECO:0000256" key="11">
    <source>
        <dbReference type="SAM" id="MobiDB-lite"/>
    </source>
</evidence>
<evidence type="ECO:0000256" key="7">
    <source>
        <dbReference type="PIRSR" id="PIRSR623088-1"/>
    </source>
</evidence>
<feature type="binding site" evidence="9">
    <location>
        <position position="505"/>
    </location>
    <ligand>
        <name>Zn(2+)</name>
        <dbReference type="ChEBI" id="CHEBI:29105"/>
        <label>1</label>
    </ligand>
</feature>
<feature type="region of interest" description="Disordered" evidence="11">
    <location>
        <begin position="597"/>
        <end position="621"/>
    </location>
</feature>
<dbReference type="Ensembl" id="ENSSORT00005041451.1">
    <property type="protein sequence ID" value="ENSSORP00005040410.1"/>
    <property type="gene ID" value="ENSSORG00005015650.1"/>
</dbReference>
<evidence type="ECO:0000256" key="5">
    <source>
        <dbReference type="ARBA" id="ARBA00023149"/>
    </source>
</evidence>
<reference evidence="14" key="2">
    <citation type="submission" date="2025-08" db="UniProtKB">
        <authorList>
            <consortium name="Ensembl"/>
        </authorList>
    </citation>
    <scope>IDENTIFICATION</scope>
</reference>
<protein>
    <recommendedName>
        <fullName evidence="10">Phosphodiesterase</fullName>
        <ecNumber evidence="10">3.1.4.-</ecNumber>
    </recommendedName>
</protein>
<evidence type="ECO:0000256" key="6">
    <source>
        <dbReference type="ARBA" id="ARBA00033681"/>
    </source>
</evidence>
<keyword evidence="4 10" id="KW-0378">Hydrolase</keyword>
<feature type="binding site" evidence="8">
    <location>
        <position position="556"/>
    </location>
    <ligand>
        <name>AMP</name>
        <dbReference type="ChEBI" id="CHEBI:456215"/>
    </ligand>
</feature>
<dbReference type="FunFam" id="1.10.1300.10:FF:000001">
    <property type="entry name" value="Phosphodiesterase"/>
    <property type="match status" value="1"/>
</dbReference>
<evidence type="ECO:0000256" key="1">
    <source>
        <dbReference type="ARBA" id="ARBA00004703"/>
    </source>
</evidence>
<evidence type="ECO:0000259" key="13">
    <source>
        <dbReference type="PROSITE" id="PS51845"/>
    </source>
</evidence>
<gene>
    <name evidence="14" type="primary">LOC115436532</name>
</gene>
<evidence type="ECO:0000256" key="3">
    <source>
        <dbReference type="ARBA" id="ARBA00022723"/>
    </source>
</evidence>
<feature type="domain" description="PDEase" evidence="13">
    <location>
        <begin position="271"/>
        <end position="600"/>
    </location>
</feature>
<evidence type="ECO:0000313" key="15">
    <source>
        <dbReference type="Proteomes" id="UP000472271"/>
    </source>
</evidence>
<feature type="signal peptide" evidence="12">
    <location>
        <begin position="1"/>
        <end position="21"/>
    </location>
</feature>
<feature type="active site" description="Proton donor" evidence="7">
    <location>
        <position position="347"/>
    </location>
</feature>
<dbReference type="PROSITE" id="PS00126">
    <property type="entry name" value="PDEASE_I_1"/>
    <property type="match status" value="1"/>
</dbReference>
<comment type="similarity">
    <text evidence="2">Belongs to the cyclic nucleotide phosphodiesterase family. PDE4 subfamily.</text>
</comment>
<evidence type="ECO:0000256" key="10">
    <source>
        <dbReference type="RuleBase" id="RU363067"/>
    </source>
</evidence>
<evidence type="ECO:0000313" key="14">
    <source>
        <dbReference type="Ensembl" id="ENSSORP00005040410.1"/>
    </source>
</evidence>
<dbReference type="InterPro" id="IPR023174">
    <property type="entry name" value="PDEase_CS"/>
</dbReference>
<dbReference type="GO" id="GO:0004115">
    <property type="term" value="F:3',5'-cyclic-AMP phosphodiesterase activity"/>
    <property type="evidence" value="ECO:0007669"/>
    <property type="project" value="UniProtKB-EC"/>
</dbReference>
<feature type="binding site" evidence="9">
    <location>
        <position position="351"/>
    </location>
    <ligand>
        <name>Zn(2+)</name>
        <dbReference type="ChEBI" id="CHEBI:29105"/>
        <label>1</label>
    </ligand>
</feature>
<feature type="binding site" evidence="9">
    <location>
        <position position="388"/>
    </location>
    <ligand>
        <name>Zn(2+)</name>
        <dbReference type="ChEBI" id="CHEBI:29105"/>
        <label>1</label>
    </ligand>
</feature>
<keyword evidence="12" id="KW-0732">Signal</keyword>
<comment type="pathway">
    <text evidence="1">Purine metabolism; 3',5'-cyclic AMP degradation; AMP from 3',5'-cyclic AMP: step 1/1.</text>
</comment>
<dbReference type="SUPFAM" id="SSF109604">
    <property type="entry name" value="HD-domain/PDEase-like"/>
    <property type="match status" value="1"/>
</dbReference>
<dbReference type="SMART" id="SM00471">
    <property type="entry name" value="HDc"/>
    <property type="match status" value="1"/>
</dbReference>
<dbReference type="InterPro" id="IPR040844">
    <property type="entry name" value="PDE4_UCR"/>
</dbReference>
<keyword evidence="5" id="KW-0114">cAMP</keyword>
<dbReference type="GO" id="GO:0006198">
    <property type="term" value="P:cAMP catabolic process"/>
    <property type="evidence" value="ECO:0007669"/>
    <property type="project" value="UniProtKB-UniPathway"/>
</dbReference>
<dbReference type="InterPro" id="IPR003607">
    <property type="entry name" value="HD/PDEase_dom"/>
</dbReference>
<keyword evidence="15" id="KW-1185">Reference proteome</keyword>
<dbReference type="PRINTS" id="PR00387">
    <property type="entry name" value="PDIESTERASE1"/>
</dbReference>
<dbReference type="EC" id="3.1.4.-" evidence="10"/>
<dbReference type="InterPro" id="IPR002073">
    <property type="entry name" value="PDEase_catalytic_dom"/>
</dbReference>
<evidence type="ECO:0000256" key="12">
    <source>
        <dbReference type="SAM" id="SignalP"/>
    </source>
</evidence>
<feature type="binding site" evidence="8">
    <location>
        <position position="505"/>
    </location>
    <ligand>
        <name>AMP</name>
        <dbReference type="ChEBI" id="CHEBI:456215"/>
    </ligand>
</feature>
<sequence>TMILNWAWALMLHFDSLLCHSFEVENGPSLCCSPSDPQASPGSGLVLHPNYAAHGQRRESFLYRSDSDYELSPKSLSRNSSIVGELHGEDLIVTPFAQVRSSVRSSHSGTLGAPCIVSGGSSMDMDPLGPDYMSMCLLADESYQKLAMETMEELDWCLDQLETIQTYRSVSDMASNKFKRMLNRELSHLSEMSRSGNQVSEYISNTFLDKQNELELPCPVPKSRERKRRQGQQQQQQQQQQQGGMMTQISGVRKVSHTPNISASTGNRFGVKTDQEEQLSKDLEDINKWGLNIFKVAEHSHNRPLTCIMYTIFQERDLMRTFKIPTDTFVTFMLTLEGHYHSDVAYHNSLHAADVAQSTHILLSTPALDAVFTDLEILAAIFAAAIHDVDHPGVSNQFLINTNSELALMYNDESVLENHHLAVGFKLLQEDNCDIFQNLNKKQRQTLRRMVIDMVLATDMSKHMSLLADLKTMVETKKVTSSGVLLLDNYTDRMQVLRNMVHCADLSNPTKPLDLYRQWTDRIMDEFFHQGDRERERGMEISPMCDKHTASVERTQVGFIDYIVHPLWETWADLVHPDAQDILDTLEDNRNWYQSMIPQSPSPPFYTSDGEGGPHGELEGGPVASKFQFDLTLDDQSGQGEDGESVMMETADGITLQERPSDQDRVEMATRDVSPAETYCKMCNIFYKTDIVVSHSLPNVMAIV</sequence>
<dbReference type="UniPathway" id="UPA00762">
    <property type="reaction ID" value="UER00747"/>
</dbReference>
<feature type="binding site" evidence="9">
    <location>
        <position position="388"/>
    </location>
    <ligand>
        <name>Zn(2+)</name>
        <dbReference type="ChEBI" id="CHEBI:29105"/>
        <label>2</label>
    </ligand>
</feature>